<dbReference type="Proteomes" id="UP001419910">
    <property type="component" value="Unassembled WGS sequence"/>
</dbReference>
<evidence type="ECO:0000313" key="3">
    <source>
        <dbReference type="Proteomes" id="UP001419910"/>
    </source>
</evidence>
<keyword evidence="1" id="KW-0732">Signal</keyword>
<gene>
    <name evidence="2" type="ORF">ABC974_12200</name>
</gene>
<accession>A0ABU9Y3N9</accession>
<feature type="chain" id="PRO_5045059176" evidence="1">
    <location>
        <begin position="42"/>
        <end position="371"/>
    </location>
</feature>
<dbReference type="Pfam" id="PF13650">
    <property type="entry name" value="Asp_protease_2"/>
    <property type="match status" value="2"/>
</dbReference>
<organism evidence="2 3">
    <name type="scientific">Sphingomonas oligophenolica</name>
    <dbReference type="NCBI Taxonomy" id="301154"/>
    <lineage>
        <taxon>Bacteria</taxon>
        <taxon>Pseudomonadati</taxon>
        <taxon>Pseudomonadota</taxon>
        <taxon>Alphaproteobacteria</taxon>
        <taxon>Sphingomonadales</taxon>
        <taxon>Sphingomonadaceae</taxon>
        <taxon>Sphingomonas</taxon>
    </lineage>
</organism>
<feature type="signal peptide" evidence="1">
    <location>
        <begin position="1"/>
        <end position="41"/>
    </location>
</feature>
<keyword evidence="2" id="KW-0378">Hydrolase</keyword>
<dbReference type="InterPro" id="IPR034122">
    <property type="entry name" value="Retropepsin-like_bacterial"/>
</dbReference>
<dbReference type="CDD" id="cd05483">
    <property type="entry name" value="retropepsin_like_bacteria"/>
    <property type="match status" value="1"/>
</dbReference>
<dbReference type="SUPFAM" id="SSF50630">
    <property type="entry name" value="Acid proteases"/>
    <property type="match status" value="2"/>
</dbReference>
<keyword evidence="3" id="KW-1185">Reference proteome</keyword>
<dbReference type="Gene3D" id="2.40.70.10">
    <property type="entry name" value="Acid Proteases"/>
    <property type="match status" value="2"/>
</dbReference>
<dbReference type="GO" id="GO:0006508">
    <property type="term" value="P:proteolysis"/>
    <property type="evidence" value="ECO:0007669"/>
    <property type="project" value="UniProtKB-KW"/>
</dbReference>
<comment type="caution">
    <text evidence="2">The sequence shown here is derived from an EMBL/GenBank/DDBJ whole genome shotgun (WGS) entry which is preliminary data.</text>
</comment>
<keyword evidence="2" id="KW-0645">Protease</keyword>
<sequence>MAALGRNRVNPPRRSGRNMFVPRHGLVLSLAALIASNTGTAAQTPRISRPRPAPPSVSAMPALPPAIIDDTLAIGGQDLKAREVETRLSVEVQINGHGPYRFIVDSGADTSVVGLRIVRDLQLPLGTPVVLNGMTERSIVDRVKVDSLMLGPTTVENLQLPALSEGDVGGQGMIGIDALVRQRIMMDFDKRQIKVEDATRPPKALPDEVVVIAHRSRGQLILTHVTAGSLSLDAVIDTGAEMTIGNPILRDKLVRRHQKFEQVKALGVTGKEIDLQVAVIPELQIGGILIRNLPVAFADLPPFHIFGIADEPALFLGTDVLQTFRKVSLDFRARKVRFQLRRCSPAGFVVQTWGSYGRTRLSSADTNLCAQ</sequence>
<evidence type="ECO:0000256" key="1">
    <source>
        <dbReference type="SAM" id="SignalP"/>
    </source>
</evidence>
<dbReference type="InterPro" id="IPR001969">
    <property type="entry name" value="Aspartic_peptidase_AS"/>
</dbReference>
<name>A0ABU9Y3N9_9SPHN</name>
<proteinExistence type="predicted"/>
<dbReference type="GO" id="GO:0008233">
    <property type="term" value="F:peptidase activity"/>
    <property type="evidence" value="ECO:0007669"/>
    <property type="project" value="UniProtKB-KW"/>
</dbReference>
<evidence type="ECO:0000313" key="2">
    <source>
        <dbReference type="EMBL" id="MEN2790391.1"/>
    </source>
</evidence>
<dbReference type="RefSeq" id="WP_343889401.1">
    <property type="nucleotide sequence ID" value="NZ_BAAAEH010000021.1"/>
</dbReference>
<dbReference type="EMBL" id="JBDIME010000009">
    <property type="protein sequence ID" value="MEN2790391.1"/>
    <property type="molecule type" value="Genomic_DNA"/>
</dbReference>
<dbReference type="InterPro" id="IPR021109">
    <property type="entry name" value="Peptidase_aspartic_dom_sf"/>
</dbReference>
<reference evidence="2 3" key="1">
    <citation type="submission" date="2024-05" db="EMBL/GenBank/DDBJ databases">
        <authorList>
            <person name="Liu Q."/>
            <person name="Xin Y.-H."/>
        </authorList>
    </citation>
    <scope>NUCLEOTIDE SEQUENCE [LARGE SCALE GENOMIC DNA]</scope>
    <source>
        <strain evidence="2 3">CGMCC 1.10181</strain>
    </source>
</reference>
<dbReference type="PROSITE" id="PS00141">
    <property type="entry name" value="ASP_PROTEASE"/>
    <property type="match status" value="1"/>
</dbReference>
<protein>
    <submittedName>
        <fullName evidence="2">Aspartyl protease family protein</fullName>
    </submittedName>
</protein>